<proteinExistence type="predicted"/>
<keyword evidence="3" id="KW-1185">Reference proteome</keyword>
<protein>
    <submittedName>
        <fullName evidence="2">Uncharacterized protein</fullName>
    </submittedName>
</protein>
<dbReference type="AlphaFoldDB" id="A0A2J8ABH1"/>
<gene>
    <name evidence="2" type="ORF">TSOC_003482</name>
</gene>
<evidence type="ECO:0000256" key="1">
    <source>
        <dbReference type="SAM" id="MobiDB-lite"/>
    </source>
</evidence>
<reference evidence="2 3" key="1">
    <citation type="journal article" date="2017" name="Mol. Biol. Evol.">
        <title>The 4-celled Tetrabaena socialis nuclear genome reveals the essential components for genetic control of cell number at the origin of multicellularity in the volvocine lineage.</title>
        <authorList>
            <person name="Featherston J."/>
            <person name="Arakaki Y."/>
            <person name="Hanschen E.R."/>
            <person name="Ferris P.J."/>
            <person name="Michod R.E."/>
            <person name="Olson B.J.S.C."/>
            <person name="Nozaki H."/>
            <person name="Durand P.M."/>
        </authorList>
    </citation>
    <scope>NUCLEOTIDE SEQUENCE [LARGE SCALE GENOMIC DNA]</scope>
    <source>
        <strain evidence="2 3">NIES-571</strain>
    </source>
</reference>
<feature type="compositionally biased region" description="Basic and acidic residues" evidence="1">
    <location>
        <begin position="20"/>
        <end position="32"/>
    </location>
</feature>
<feature type="compositionally biased region" description="Polar residues" evidence="1">
    <location>
        <begin position="7"/>
        <end position="19"/>
    </location>
</feature>
<accession>A0A2J8ABH1</accession>
<dbReference type="Proteomes" id="UP000236333">
    <property type="component" value="Unassembled WGS sequence"/>
</dbReference>
<dbReference type="EMBL" id="PGGS01000075">
    <property type="protein sequence ID" value="PNH09871.1"/>
    <property type="molecule type" value="Genomic_DNA"/>
</dbReference>
<evidence type="ECO:0000313" key="2">
    <source>
        <dbReference type="EMBL" id="PNH09871.1"/>
    </source>
</evidence>
<evidence type="ECO:0000313" key="3">
    <source>
        <dbReference type="Proteomes" id="UP000236333"/>
    </source>
</evidence>
<sequence>MGCGASSPATQGAEQTEPSGKQREDSVKEEPSKPAAHVIAPEPPREPEPELLVPVLPDAPASIDDRPAEPVDGALAALASDALSTTCRDLEDILENVPHGSPVSSHIRAFFTRAQQVQHSIPLFLILAQQVRGVRVCVCVKGGGECWAGS</sequence>
<feature type="region of interest" description="Disordered" evidence="1">
    <location>
        <begin position="1"/>
        <end position="52"/>
    </location>
</feature>
<comment type="caution">
    <text evidence="2">The sequence shown here is derived from an EMBL/GenBank/DDBJ whole genome shotgun (WGS) entry which is preliminary data.</text>
</comment>
<organism evidence="2 3">
    <name type="scientific">Tetrabaena socialis</name>
    <dbReference type="NCBI Taxonomy" id="47790"/>
    <lineage>
        <taxon>Eukaryota</taxon>
        <taxon>Viridiplantae</taxon>
        <taxon>Chlorophyta</taxon>
        <taxon>core chlorophytes</taxon>
        <taxon>Chlorophyceae</taxon>
        <taxon>CS clade</taxon>
        <taxon>Chlamydomonadales</taxon>
        <taxon>Tetrabaenaceae</taxon>
        <taxon>Tetrabaena</taxon>
    </lineage>
</organism>
<name>A0A2J8ABH1_9CHLO</name>